<accession>A0A200J8S5</accession>
<reference evidence="3" key="2">
    <citation type="submission" date="2017-05" db="EMBL/GenBank/DDBJ databases">
        <authorList>
            <consortium name="The Broad Institute Genomics Platform"/>
            <consortium name="The Broad Institute Genomic Center for Infectious Diseases"/>
            <person name="Earl A."/>
            <person name="Manson A."/>
            <person name="Schwartman J."/>
            <person name="Gilmore M."/>
            <person name="Abouelleil A."/>
            <person name="Cao P."/>
            <person name="Chapman S."/>
            <person name="Cusick C."/>
            <person name="Shea T."/>
            <person name="Young S."/>
            <person name="Neafsey D."/>
            <person name="Nusbaum C."/>
            <person name="Birren B."/>
        </authorList>
    </citation>
    <scope>NUCLEOTIDE SEQUENCE</scope>
    <source>
        <strain evidence="3">9D6_DIV0238</strain>
    </source>
</reference>
<evidence type="ECO:0000313" key="2">
    <source>
        <dbReference type="EMBL" id="OUZ32975.1"/>
    </source>
</evidence>
<keyword evidence="4" id="KW-1185">Reference proteome</keyword>
<feature type="transmembrane region" description="Helical" evidence="1">
    <location>
        <begin position="152"/>
        <end position="171"/>
    </location>
</feature>
<gene>
    <name evidence="3" type="ORF">A5889_001394</name>
    <name evidence="2" type="ORF">A5889_001684</name>
</gene>
<keyword evidence="1" id="KW-1133">Transmembrane helix</keyword>
<name>A0A200J8S5_9ENTE</name>
<keyword evidence="1" id="KW-0812">Transmembrane</keyword>
<proteinExistence type="predicted"/>
<dbReference type="Proteomes" id="UP000196151">
    <property type="component" value="Chromosome"/>
</dbReference>
<evidence type="ECO:0000313" key="4">
    <source>
        <dbReference type="Proteomes" id="UP000196151"/>
    </source>
</evidence>
<feature type="transmembrane region" description="Helical" evidence="1">
    <location>
        <begin position="73"/>
        <end position="95"/>
    </location>
</feature>
<reference evidence="2" key="1">
    <citation type="submission" date="2017-05" db="EMBL/GenBank/DDBJ databases">
        <title>The Genome Sequence of Enterococcus sp. 9D6_DIV0238.</title>
        <authorList>
            <consortium name="The Broad Institute Genomics Platform"/>
            <consortium name="The Broad Institute Genomic Center for Infectious Diseases"/>
            <person name="Earl A."/>
            <person name="Manson A."/>
            <person name="Schwartman J."/>
            <person name="Gilmore M."/>
            <person name="Abouelleil A."/>
            <person name="Cao P."/>
            <person name="Chapman S."/>
            <person name="Cusick C."/>
            <person name="Shea T."/>
            <person name="Young S."/>
            <person name="Neafsey D."/>
            <person name="Nusbaum C."/>
            <person name="Birren B."/>
        </authorList>
    </citation>
    <scope>NUCLEOTIDE SEQUENCE [LARGE SCALE GENOMIC DNA]</scope>
    <source>
        <strain evidence="2">9D6_DIV0238</strain>
    </source>
</reference>
<feature type="transmembrane region" description="Helical" evidence="1">
    <location>
        <begin position="107"/>
        <end position="131"/>
    </location>
</feature>
<evidence type="ECO:0000313" key="3">
    <source>
        <dbReference type="EMBL" id="WYJ93892.1"/>
    </source>
</evidence>
<dbReference type="OrthoDB" id="2040705at2"/>
<feature type="transmembrane region" description="Helical" evidence="1">
    <location>
        <begin position="177"/>
        <end position="195"/>
    </location>
</feature>
<dbReference type="AlphaFoldDB" id="A0A200J8S5"/>
<dbReference type="PANTHER" id="PTHR40078:SF1">
    <property type="entry name" value="INTEGRAL MEMBRANE PROTEIN"/>
    <property type="match status" value="1"/>
</dbReference>
<evidence type="ECO:0008006" key="5">
    <source>
        <dbReference type="Google" id="ProtNLM"/>
    </source>
</evidence>
<dbReference type="EMBL" id="CP147246">
    <property type="protein sequence ID" value="WYJ93892.1"/>
    <property type="molecule type" value="Genomic_DNA"/>
</dbReference>
<feature type="transmembrane region" description="Helical" evidence="1">
    <location>
        <begin position="47"/>
        <end position="64"/>
    </location>
</feature>
<sequence>MKKIIASILFYALSGVGISLTLKADIGVSSFNSLNVAVSSISDIKVGTVTFLFNSLFLLAYILLAKKKEPLKYALMFVSILCLGNIINFFSYTVFGGLQLDNYFLKLLVFVLGTVIAGSATGMVISLNILPFPIESVCIRLSEMSGAPFSRFRYGVDIISVSISLAISLFYHLPIFVREGTIISLFLLSGVISFTKKAYEMNFTKQEA</sequence>
<protein>
    <recommendedName>
        <fullName evidence="5">Integral membrane protein</fullName>
    </recommendedName>
</protein>
<dbReference type="EMBL" id="NIBQ01000002">
    <property type="protein sequence ID" value="OUZ32975.1"/>
    <property type="molecule type" value="Genomic_DNA"/>
</dbReference>
<evidence type="ECO:0000256" key="1">
    <source>
        <dbReference type="SAM" id="Phobius"/>
    </source>
</evidence>
<dbReference type="PANTHER" id="PTHR40078">
    <property type="entry name" value="INTEGRAL MEMBRANE PROTEIN-RELATED"/>
    <property type="match status" value="1"/>
</dbReference>
<reference evidence="3" key="3">
    <citation type="submission" date="2024-03" db="EMBL/GenBank/DDBJ databases">
        <title>The Genome Sequence of Enterococcus sp. DIV0238c.</title>
        <authorList>
            <consortium name="The Broad Institute Genomics Platform"/>
            <consortium name="The Broad Institute Microbial Omics Core"/>
            <consortium name="The Broad Institute Genomic Center for Infectious Diseases"/>
            <person name="Earl A."/>
            <person name="Manson A."/>
            <person name="Gilmore M."/>
            <person name="Schwartman J."/>
            <person name="Shea T."/>
            <person name="Abouelleil A."/>
            <person name="Cao P."/>
            <person name="Chapman S."/>
            <person name="Cusick C."/>
            <person name="Young S."/>
            <person name="Neafsey D."/>
            <person name="Nusbaum C."/>
            <person name="Birren B."/>
        </authorList>
    </citation>
    <scope>NUCLEOTIDE SEQUENCE</scope>
    <source>
        <strain evidence="3">9D6_DIV0238</strain>
    </source>
</reference>
<dbReference type="InterPro" id="IPR038750">
    <property type="entry name" value="YczE/YyaS-like"/>
</dbReference>
<dbReference type="RefSeq" id="WP_087640803.1">
    <property type="nucleotide sequence ID" value="NZ_CP147246.1"/>
</dbReference>
<dbReference type="Pfam" id="PF19700">
    <property type="entry name" value="DUF6198"/>
    <property type="match status" value="1"/>
</dbReference>
<keyword evidence="1" id="KW-0472">Membrane</keyword>
<organism evidence="2">
    <name type="scientific">Candidatus Enterococcus dunnyi</name>
    <dbReference type="NCBI Taxonomy" id="1834192"/>
    <lineage>
        <taxon>Bacteria</taxon>
        <taxon>Bacillati</taxon>
        <taxon>Bacillota</taxon>
        <taxon>Bacilli</taxon>
        <taxon>Lactobacillales</taxon>
        <taxon>Enterococcaceae</taxon>
        <taxon>Enterococcus</taxon>
    </lineage>
</organism>